<evidence type="ECO:0000259" key="5">
    <source>
        <dbReference type="PROSITE" id="PS51635"/>
    </source>
</evidence>
<evidence type="ECO:0000256" key="2">
    <source>
        <dbReference type="ARBA" id="ARBA00022963"/>
    </source>
</evidence>
<reference evidence="6" key="1">
    <citation type="submission" date="2015-12" db="EMBL/GenBank/DDBJ databases">
        <title>De novo transcriptome assembly of four potential Pierce s Disease insect vectors from Arizona vineyards.</title>
        <authorList>
            <person name="Tassone E.E."/>
        </authorList>
    </citation>
    <scope>NUCLEOTIDE SEQUENCE</scope>
</reference>
<keyword evidence="1 4" id="KW-0378">Hydrolase</keyword>
<dbReference type="EMBL" id="GEDC01022343">
    <property type="protein sequence ID" value="JAS14955.1"/>
    <property type="molecule type" value="Transcribed_RNA"/>
</dbReference>
<feature type="active site" description="Nucleophile" evidence="4">
    <location>
        <position position="316"/>
    </location>
</feature>
<dbReference type="GO" id="GO:0019369">
    <property type="term" value="P:arachidonate metabolic process"/>
    <property type="evidence" value="ECO:0007669"/>
    <property type="project" value="TreeGrafter"/>
</dbReference>
<accession>A0A1B6CNR4</accession>
<dbReference type="SUPFAM" id="SSF52151">
    <property type="entry name" value="FabD/lysophospholipase-like"/>
    <property type="match status" value="1"/>
</dbReference>
<feature type="short sequence motif" description="GXGXXG" evidence="4">
    <location>
        <begin position="282"/>
        <end position="287"/>
    </location>
</feature>
<keyword evidence="3 4" id="KW-0443">Lipid metabolism</keyword>
<dbReference type="InterPro" id="IPR045217">
    <property type="entry name" value="PNPLA8-like"/>
</dbReference>
<keyword evidence="2 4" id="KW-0442">Lipid degradation</keyword>
<dbReference type="CDD" id="cd07211">
    <property type="entry name" value="Pat_PNPLA8"/>
    <property type="match status" value="1"/>
</dbReference>
<dbReference type="InterPro" id="IPR016035">
    <property type="entry name" value="Acyl_Trfase/lysoPLipase"/>
</dbReference>
<dbReference type="PANTHER" id="PTHR24185:SF1">
    <property type="entry name" value="CALCIUM-INDEPENDENT PHOSPHOLIPASE A2-GAMMA"/>
    <property type="match status" value="1"/>
</dbReference>
<name>A0A1B6CNR4_9HEMI</name>
<feature type="short sequence motif" description="GXSXG" evidence="4">
    <location>
        <begin position="314"/>
        <end position="318"/>
    </location>
</feature>
<dbReference type="InterPro" id="IPR002641">
    <property type="entry name" value="PNPLA_dom"/>
</dbReference>
<dbReference type="Pfam" id="PF01734">
    <property type="entry name" value="Patatin"/>
    <property type="match status" value="1"/>
</dbReference>
<feature type="short sequence motif" description="DGA/G" evidence="4">
    <location>
        <begin position="459"/>
        <end position="461"/>
    </location>
</feature>
<evidence type="ECO:0000313" key="6">
    <source>
        <dbReference type="EMBL" id="JAS14955.1"/>
    </source>
</evidence>
<gene>
    <name evidence="6" type="ORF">g.37102</name>
</gene>
<proteinExistence type="predicted"/>
<dbReference type="GO" id="GO:0047499">
    <property type="term" value="F:calcium-independent phospholipase A2 activity"/>
    <property type="evidence" value="ECO:0007669"/>
    <property type="project" value="TreeGrafter"/>
</dbReference>
<dbReference type="PROSITE" id="PS51635">
    <property type="entry name" value="PNPLA"/>
    <property type="match status" value="1"/>
</dbReference>
<organism evidence="6">
    <name type="scientific">Clastoptera arizonana</name>
    <name type="common">Arizona spittle bug</name>
    <dbReference type="NCBI Taxonomy" id="38151"/>
    <lineage>
        <taxon>Eukaryota</taxon>
        <taxon>Metazoa</taxon>
        <taxon>Ecdysozoa</taxon>
        <taxon>Arthropoda</taxon>
        <taxon>Hexapoda</taxon>
        <taxon>Insecta</taxon>
        <taxon>Pterygota</taxon>
        <taxon>Neoptera</taxon>
        <taxon>Paraneoptera</taxon>
        <taxon>Hemiptera</taxon>
        <taxon>Auchenorrhyncha</taxon>
        <taxon>Cercopoidea</taxon>
        <taxon>Clastopteridae</taxon>
        <taxon>Clastoptera</taxon>
    </lineage>
</organism>
<evidence type="ECO:0000256" key="4">
    <source>
        <dbReference type="PROSITE-ProRule" id="PRU01161"/>
    </source>
</evidence>
<feature type="active site" description="Proton acceptor" evidence="4">
    <location>
        <position position="459"/>
    </location>
</feature>
<dbReference type="Gene3D" id="3.40.1090.10">
    <property type="entry name" value="Cytosolic phospholipase A2 catalytic domain"/>
    <property type="match status" value="1"/>
</dbReference>
<protein>
    <recommendedName>
        <fullName evidence="5">PNPLA domain-containing protein</fullName>
    </recommendedName>
</protein>
<dbReference type="GO" id="GO:0016020">
    <property type="term" value="C:membrane"/>
    <property type="evidence" value="ECO:0007669"/>
    <property type="project" value="TreeGrafter"/>
</dbReference>
<dbReference type="AlphaFoldDB" id="A0A1B6CNR4"/>
<dbReference type="GO" id="GO:0016042">
    <property type="term" value="P:lipid catabolic process"/>
    <property type="evidence" value="ECO:0007669"/>
    <property type="project" value="UniProtKB-UniRule"/>
</dbReference>
<feature type="domain" description="PNPLA" evidence="5">
    <location>
        <begin position="278"/>
        <end position="472"/>
    </location>
</feature>
<sequence>MSLSKSVYKYRKCACVCRKFSTNNSSTSHSVQSSKMRNNFQSSTMSLSHLKIINYLRDILGKSQKDSYTMSGLTKECINLFQKFPQVTGIVQIIPRSNKKHYQSNTDDKDINPSVQNSNMKVIPALKEQSQVVEKQQRQGAIIQDVAYGMFEGIKSRLSSKVISESPLDNSSRNALKWKSRSETLISKAAITSQTHHILSLISNAETQQSQLQHLEDLTNHLYKFPEAKRIAVKDGAIKSLLRILHKTNDDSTRCIIQEAFAMLGHTSPLSGRGIRILAIDGGGIRGMVVIEILKRLEELTGRRVYELFDYICGVSTGAIIMSGVGAQLKTLAEVEQIYKEMSTKIFTQSAFWGTSKLVWNHAYYDTTMWEEMLRAYLGNRRLLDTARDNNCPKLSAISAVVNKSKIMPYIFRNYSLPYQRQSQYMGSSRHTLFEAVRASAAAPTIFEEFRIGNLLHQDGGILVNNPTAVAIHEAKQLWPSSPIQCIVSCGTGQHNPAPSAEGEVAVTSSSSSWKQTFDRILDSATDTEAVHTVLNDLLPRNVYFRFNPFLTEIVSMDEIRPEKLKGLEIDALMYYRRNEESFRKAAKALTQPRSLVQLSKDYLDVQATMLGIK</sequence>
<dbReference type="PANTHER" id="PTHR24185">
    <property type="entry name" value="CALCIUM-INDEPENDENT PHOSPHOLIPASE A2-GAMMA"/>
    <property type="match status" value="1"/>
</dbReference>
<evidence type="ECO:0000256" key="1">
    <source>
        <dbReference type="ARBA" id="ARBA00022801"/>
    </source>
</evidence>
<evidence type="ECO:0000256" key="3">
    <source>
        <dbReference type="ARBA" id="ARBA00023098"/>
    </source>
</evidence>